<dbReference type="AlphaFoldDB" id="A0A517YIF2"/>
<dbReference type="InterPro" id="IPR043128">
    <property type="entry name" value="Rev_trsase/Diguanyl_cyclase"/>
</dbReference>
<dbReference type="GO" id="GO:0000160">
    <property type="term" value="P:phosphorelay signal transduction system"/>
    <property type="evidence" value="ECO:0007669"/>
    <property type="project" value="InterPro"/>
</dbReference>
<dbReference type="Proteomes" id="UP000315017">
    <property type="component" value="Chromosome"/>
</dbReference>
<feature type="domain" description="GGDEF" evidence="4">
    <location>
        <begin position="170"/>
        <end position="302"/>
    </location>
</feature>
<dbReference type="InterPro" id="IPR000644">
    <property type="entry name" value="CBS_dom"/>
</dbReference>
<dbReference type="InterPro" id="IPR011006">
    <property type="entry name" value="CheY-like_superfamily"/>
</dbReference>
<dbReference type="PROSITE" id="PS50887">
    <property type="entry name" value="GGDEF"/>
    <property type="match status" value="1"/>
</dbReference>
<dbReference type="InterPro" id="IPR050706">
    <property type="entry name" value="Cyclic-di-GMP_PDE-like"/>
</dbReference>
<reference evidence="6 7" key="1">
    <citation type="submission" date="2019-02" db="EMBL/GenBank/DDBJ databases">
        <title>Deep-cultivation of Planctomycetes and their phenomic and genomic characterization uncovers novel biology.</title>
        <authorList>
            <person name="Wiegand S."/>
            <person name="Jogler M."/>
            <person name="Boedeker C."/>
            <person name="Pinto D."/>
            <person name="Vollmers J."/>
            <person name="Rivas-Marin E."/>
            <person name="Kohn T."/>
            <person name="Peeters S.H."/>
            <person name="Heuer A."/>
            <person name="Rast P."/>
            <person name="Oberbeckmann S."/>
            <person name="Bunk B."/>
            <person name="Jeske O."/>
            <person name="Meyerdierks A."/>
            <person name="Storesund J.E."/>
            <person name="Kallscheuer N."/>
            <person name="Luecker S."/>
            <person name="Lage O.M."/>
            <person name="Pohl T."/>
            <person name="Merkel B.J."/>
            <person name="Hornburger P."/>
            <person name="Mueller R.-W."/>
            <person name="Bruemmer F."/>
            <person name="Labrenz M."/>
            <person name="Spormann A.M."/>
            <person name="Op den Camp H."/>
            <person name="Overmann J."/>
            <person name="Amann R."/>
            <person name="Jetten M.S.M."/>
            <person name="Mascher T."/>
            <person name="Medema M.H."/>
            <person name="Devos D.P."/>
            <person name="Kaster A.-K."/>
            <person name="Ovreas L."/>
            <person name="Rohde M."/>
            <person name="Galperin M.Y."/>
            <person name="Jogler C."/>
        </authorList>
    </citation>
    <scope>NUCLEOTIDE SEQUENCE [LARGE SCALE GENOMIC DNA]</scope>
    <source>
        <strain evidence="6 7">ETA_A8</strain>
    </source>
</reference>
<keyword evidence="7" id="KW-1185">Reference proteome</keyword>
<feature type="modified residue" description="4-aspartylphosphate" evidence="1">
    <location>
        <position position="56"/>
    </location>
</feature>
<dbReference type="Pfam" id="PF00072">
    <property type="entry name" value="Response_reg"/>
    <property type="match status" value="1"/>
</dbReference>
<dbReference type="Gene3D" id="3.10.580.10">
    <property type="entry name" value="CBS-domain"/>
    <property type="match status" value="1"/>
</dbReference>
<evidence type="ECO:0000313" key="6">
    <source>
        <dbReference type="EMBL" id="QDU30010.1"/>
    </source>
</evidence>
<dbReference type="SMART" id="SM00448">
    <property type="entry name" value="REC"/>
    <property type="match status" value="1"/>
</dbReference>
<proteinExistence type="predicted"/>
<name>A0A517YIF2_9BACT</name>
<accession>A0A517YIF2</accession>
<dbReference type="SUPFAM" id="SSF55073">
    <property type="entry name" value="Nucleotide cyclase"/>
    <property type="match status" value="1"/>
</dbReference>
<dbReference type="Pfam" id="PF00571">
    <property type="entry name" value="CBS"/>
    <property type="match status" value="1"/>
</dbReference>
<dbReference type="SUPFAM" id="SSF54631">
    <property type="entry name" value="CBS-domain pair"/>
    <property type="match status" value="1"/>
</dbReference>
<keyword evidence="2" id="KW-0129">CBS domain</keyword>
<evidence type="ECO:0000259" key="5">
    <source>
        <dbReference type="PROSITE" id="PS51371"/>
    </source>
</evidence>
<sequence>MSARPFSILIVSADRTLLRRMSKFLDIFGYEVRQASDEAQTLASAEANPPDFLLVDGSTESLANKQLCRQVRRLGAQQVFTYCMLLVELPEVAALTESLEAGFDDFLARDVVYGELLARLRAGARVLEYERRLAEQNGLDVITGLAERNAWLKQWKPWLQASAAEKARATPPYVAVLDFDSFGRFARVQGLIAYRELLRGAAQSIKKALPATALPGVLHDNRLAILFAAHDDAAAESLASGWLKSLQATSLQANGTSVQVTASLGFTAVQTDEPADIALQRAITALQLAKVSGRNCVVHSDEVDEDQQSWTELASEGQLFATTVARDVMIPCPVLIGADETVDQGLALFDQTQLATLPVVDLEGRLLGLITATKLANVRSQGSRPRQASVRLVRHVMQTEFAKFDETTSLNEMMEHFAESEQDVAVVVRDRCPTGLVFCQGLAALNERLNVTAFQPTSIAEGSEYLLVPEIYSSDTE</sequence>
<gene>
    <name evidence="6" type="primary">mprA_3</name>
    <name evidence="6" type="ORF">ETAA8_51280</name>
</gene>
<feature type="domain" description="Response regulatory" evidence="3">
    <location>
        <begin position="7"/>
        <end position="124"/>
    </location>
</feature>
<dbReference type="InterPro" id="IPR029787">
    <property type="entry name" value="Nucleotide_cyclase"/>
</dbReference>
<dbReference type="EMBL" id="CP036274">
    <property type="protein sequence ID" value="QDU30010.1"/>
    <property type="molecule type" value="Genomic_DNA"/>
</dbReference>
<organism evidence="6 7">
    <name type="scientific">Anatilimnocola aggregata</name>
    <dbReference type="NCBI Taxonomy" id="2528021"/>
    <lineage>
        <taxon>Bacteria</taxon>
        <taxon>Pseudomonadati</taxon>
        <taxon>Planctomycetota</taxon>
        <taxon>Planctomycetia</taxon>
        <taxon>Pirellulales</taxon>
        <taxon>Pirellulaceae</taxon>
        <taxon>Anatilimnocola</taxon>
    </lineage>
</organism>
<dbReference type="PROSITE" id="PS51371">
    <property type="entry name" value="CBS"/>
    <property type="match status" value="1"/>
</dbReference>
<dbReference type="InterPro" id="IPR000160">
    <property type="entry name" value="GGDEF_dom"/>
</dbReference>
<dbReference type="RefSeq" id="WP_145094761.1">
    <property type="nucleotide sequence ID" value="NZ_CP036274.1"/>
</dbReference>
<dbReference type="Gene3D" id="3.40.50.2300">
    <property type="match status" value="1"/>
</dbReference>
<dbReference type="PROSITE" id="PS50110">
    <property type="entry name" value="RESPONSE_REGULATORY"/>
    <property type="match status" value="1"/>
</dbReference>
<dbReference type="OrthoDB" id="244540at2"/>
<evidence type="ECO:0000259" key="4">
    <source>
        <dbReference type="PROSITE" id="PS50887"/>
    </source>
</evidence>
<evidence type="ECO:0000256" key="2">
    <source>
        <dbReference type="PROSITE-ProRule" id="PRU00703"/>
    </source>
</evidence>
<dbReference type="PANTHER" id="PTHR33121:SF79">
    <property type="entry name" value="CYCLIC DI-GMP PHOSPHODIESTERASE PDED-RELATED"/>
    <property type="match status" value="1"/>
</dbReference>
<dbReference type="KEGG" id="aagg:ETAA8_51280"/>
<evidence type="ECO:0000313" key="7">
    <source>
        <dbReference type="Proteomes" id="UP000315017"/>
    </source>
</evidence>
<dbReference type="Pfam" id="PF00990">
    <property type="entry name" value="GGDEF"/>
    <property type="match status" value="1"/>
</dbReference>
<dbReference type="SMART" id="SM00267">
    <property type="entry name" value="GGDEF"/>
    <property type="match status" value="1"/>
</dbReference>
<dbReference type="Gene3D" id="3.30.70.270">
    <property type="match status" value="1"/>
</dbReference>
<dbReference type="SUPFAM" id="SSF52172">
    <property type="entry name" value="CheY-like"/>
    <property type="match status" value="1"/>
</dbReference>
<protein>
    <submittedName>
        <fullName evidence="6">Response regulator MprA</fullName>
    </submittedName>
</protein>
<evidence type="ECO:0000256" key="1">
    <source>
        <dbReference type="PROSITE-ProRule" id="PRU00169"/>
    </source>
</evidence>
<dbReference type="InterPro" id="IPR046342">
    <property type="entry name" value="CBS_dom_sf"/>
</dbReference>
<dbReference type="InterPro" id="IPR001789">
    <property type="entry name" value="Sig_transdc_resp-reg_receiver"/>
</dbReference>
<keyword evidence="1" id="KW-0597">Phosphoprotein</keyword>
<evidence type="ECO:0000259" key="3">
    <source>
        <dbReference type="PROSITE" id="PS50110"/>
    </source>
</evidence>
<dbReference type="GO" id="GO:0071111">
    <property type="term" value="F:cyclic-guanylate-specific phosphodiesterase activity"/>
    <property type="evidence" value="ECO:0007669"/>
    <property type="project" value="InterPro"/>
</dbReference>
<dbReference type="PANTHER" id="PTHR33121">
    <property type="entry name" value="CYCLIC DI-GMP PHOSPHODIESTERASE PDEF"/>
    <property type="match status" value="1"/>
</dbReference>
<dbReference type="CDD" id="cd02205">
    <property type="entry name" value="CBS_pair_SF"/>
    <property type="match status" value="1"/>
</dbReference>
<feature type="domain" description="CBS" evidence="5">
    <location>
        <begin position="329"/>
        <end position="386"/>
    </location>
</feature>